<dbReference type="Gene3D" id="1.20.930.20">
    <property type="entry name" value="Adaptor protein Cbl, N-terminal domain"/>
    <property type="match status" value="1"/>
</dbReference>
<dbReference type="PANTHER" id="PTHR10039">
    <property type="entry name" value="AMELOGENIN"/>
    <property type="match status" value="1"/>
</dbReference>
<dbReference type="InterPro" id="IPR059179">
    <property type="entry name" value="MLKL-like_MCAfunc"/>
</dbReference>
<evidence type="ECO:0000313" key="4">
    <source>
        <dbReference type="EMBL" id="RXW16922.1"/>
    </source>
</evidence>
<evidence type="ECO:0000256" key="1">
    <source>
        <dbReference type="ARBA" id="ARBA00022737"/>
    </source>
</evidence>
<dbReference type="Pfam" id="PF24883">
    <property type="entry name" value="NPHP3_N"/>
    <property type="match status" value="1"/>
</dbReference>
<dbReference type="OrthoDB" id="3027122at2759"/>
<dbReference type="SUPFAM" id="SSF52540">
    <property type="entry name" value="P-loop containing nucleoside triphosphate hydrolases"/>
    <property type="match status" value="1"/>
</dbReference>
<proteinExistence type="predicted"/>
<accession>A0A4Q2DD21</accession>
<feature type="compositionally biased region" description="Polar residues" evidence="2">
    <location>
        <begin position="1"/>
        <end position="27"/>
    </location>
</feature>
<reference evidence="4 5" key="1">
    <citation type="submission" date="2019-01" db="EMBL/GenBank/DDBJ databases">
        <title>Draft genome sequence of Psathyrella aberdarensis IHI B618.</title>
        <authorList>
            <person name="Buettner E."/>
            <person name="Kellner H."/>
        </authorList>
    </citation>
    <scope>NUCLEOTIDE SEQUENCE [LARGE SCALE GENOMIC DNA]</scope>
    <source>
        <strain evidence="4 5">IHI B618</strain>
    </source>
</reference>
<name>A0A4Q2DD21_9AGAR</name>
<dbReference type="Gene3D" id="3.40.50.300">
    <property type="entry name" value="P-loop containing nucleotide triphosphate hydrolases"/>
    <property type="match status" value="1"/>
</dbReference>
<gene>
    <name evidence="4" type="ORF">EST38_g8935</name>
</gene>
<feature type="compositionally biased region" description="Basic and acidic residues" evidence="2">
    <location>
        <begin position="46"/>
        <end position="70"/>
    </location>
</feature>
<keyword evidence="5" id="KW-1185">Reference proteome</keyword>
<dbReference type="EMBL" id="SDEE01000388">
    <property type="protein sequence ID" value="RXW16922.1"/>
    <property type="molecule type" value="Genomic_DNA"/>
</dbReference>
<dbReference type="Proteomes" id="UP000290288">
    <property type="component" value="Unassembled WGS sequence"/>
</dbReference>
<dbReference type="InterPro" id="IPR036537">
    <property type="entry name" value="Adaptor_Cbl_N_dom_sf"/>
</dbReference>
<dbReference type="PANTHER" id="PTHR10039:SF16">
    <property type="entry name" value="GPI INOSITOL-DEACYLASE"/>
    <property type="match status" value="1"/>
</dbReference>
<dbReference type="InterPro" id="IPR027417">
    <property type="entry name" value="P-loop_NTPase"/>
</dbReference>
<evidence type="ECO:0000259" key="3">
    <source>
        <dbReference type="Pfam" id="PF24883"/>
    </source>
</evidence>
<dbReference type="InterPro" id="IPR056884">
    <property type="entry name" value="NPHP3-like_N"/>
</dbReference>
<dbReference type="CDD" id="cd21037">
    <property type="entry name" value="MLKL_NTD"/>
    <property type="match status" value="1"/>
</dbReference>
<sequence length="806" mass="89052">MSGATETHGSNTAGDSERNTPIASDTATPVGASGSRPSSGTRRFLSRVEKKIDKTLDAFKRKVGPKEKGAGSRGASEASTKASTGKTWPIVAQALKMTLSGAVPFIPDPFKGPAEALLKIIDVFEQAKSNKEEMEDLKARCDLLNESIVNAIKGRDERLLSAELKESIGRLIKGIHDTFLATMVEYSTGMAAYVMVEDNSEVVNEANEKLDRILQCFWIENLISGTLVLSDVRQTVEGHTLVLGDIHKTVQDQKRWMVQLCATTDNHFKSVALNKLKHVPGAAYDSQELAKVNPCFEGTRLKLLAGIGRWMSNTALEGQETRKPIYVLDGIAGIGKSTVAKTVAQHAAAINSLGATFFFSRDHADRQQAAGFVHTIAYQLACCDASYGRAIATAIDDHPDSLHKIMAQQFSTLVAEPLNGMLKQRATPLVFVFDALDECAQPDGSDILSLIISSVSQLPNVKVFLTTRPELVLRIEYQSTSLANCFHLQDIEALIVDSDLQLYLDHYLSPSNIQKVFKGTKWSSWAPEKPQKEQLVSLSNRLFIFASTAIKLILSHQGLGPEKTLTSILGLKPKQGMVELYRKVLDIVTPRNILKPSEDWDLWLADFQTAVGATIVLQHPLSIKALEKLLGPESSNLEPILSNMHSVLAPFDDGPNPTYKIHHKSFPDFVTNTDVCPQEFCIEEPKHHLQLAKCCLETMNQQLCFNICQIPIADQYKELANLPELNRKKLTEELKYAACNWATHLGKSNLKFFDKETQQLLKQFATVYLMHWFEALAYLGQLDTAFSIMQAALTALVSKFKVILNG</sequence>
<dbReference type="GO" id="GO:0007166">
    <property type="term" value="P:cell surface receptor signaling pathway"/>
    <property type="evidence" value="ECO:0007669"/>
    <property type="project" value="InterPro"/>
</dbReference>
<evidence type="ECO:0000313" key="5">
    <source>
        <dbReference type="Proteomes" id="UP000290288"/>
    </source>
</evidence>
<evidence type="ECO:0000256" key="2">
    <source>
        <dbReference type="SAM" id="MobiDB-lite"/>
    </source>
</evidence>
<dbReference type="AlphaFoldDB" id="A0A4Q2DD21"/>
<comment type="caution">
    <text evidence="4">The sequence shown here is derived from an EMBL/GenBank/DDBJ whole genome shotgun (WGS) entry which is preliminary data.</text>
</comment>
<feature type="region of interest" description="Disordered" evidence="2">
    <location>
        <begin position="1"/>
        <end position="83"/>
    </location>
</feature>
<protein>
    <recommendedName>
        <fullName evidence="3">Nephrocystin 3-like N-terminal domain-containing protein</fullName>
    </recommendedName>
</protein>
<dbReference type="STRING" id="2316362.A0A4Q2DD21"/>
<keyword evidence="1" id="KW-0677">Repeat</keyword>
<organism evidence="4 5">
    <name type="scientific">Candolleomyces aberdarensis</name>
    <dbReference type="NCBI Taxonomy" id="2316362"/>
    <lineage>
        <taxon>Eukaryota</taxon>
        <taxon>Fungi</taxon>
        <taxon>Dikarya</taxon>
        <taxon>Basidiomycota</taxon>
        <taxon>Agaricomycotina</taxon>
        <taxon>Agaricomycetes</taxon>
        <taxon>Agaricomycetidae</taxon>
        <taxon>Agaricales</taxon>
        <taxon>Agaricineae</taxon>
        <taxon>Psathyrellaceae</taxon>
        <taxon>Candolleomyces</taxon>
    </lineage>
</organism>
<feature type="domain" description="Nephrocystin 3-like N-terminal" evidence="3">
    <location>
        <begin position="319"/>
        <end position="468"/>
    </location>
</feature>